<sequence>MRADLDIGRNRTQTHRVSRAASTHAAAAGPPPGDDALPPVTPPEPDPAFERFARLVRAHLGVPVALVAFPAGDQETYLGAAGLVEPWASLRSTPLSWTFCQYVLADAEPLVVTDARTVEGLRDVPAIRKLDAIAYAGFPIFDIDGQVVASLCAVDHRPRAWTDDDLRYLEDTASAASTEVQLRQHAQRAGELRVRAMRAHRHSQLLLELAEAFAQVSSVPDTIATIRRFSAGALGAATTGVSLVQGDGARLVPWQDRPGPSLPVDDAGPEASARPAATVAPAVDAAARHAAATRRTGLYPSRDALGAAHGGPAVAGPQAAGASAFVPLVVEDRVLGVLVLTWDDAQQLDDELSDTLRALGGYAALALSRSTVLEDRRVAAHVLQRSMLPELPTLGDVALDAHYATAARADEVGGDWYDAIRLPDGSLALTIGDVTGHDIFAAARMGQLRSVLRGLAWAKDRSPASVLTQLDRAIDGIGLSATATAVLAWLDPAGSGPGGVGRRLRWSSAGHLPPAVVRADGRAELLAGRSDLMLGIVPDAARCDRETQLLPGDTLVLYTDGLIERRGESLDVGLARLTASLGRVHASDGVSAAGIIAALGPGTRTDDVAVLTARLRAG</sequence>
<organism evidence="5 6">
    <name type="scientific">Cellulomonas chitinilytica</name>
    <dbReference type="NCBI Taxonomy" id="398759"/>
    <lineage>
        <taxon>Bacteria</taxon>
        <taxon>Bacillati</taxon>
        <taxon>Actinomycetota</taxon>
        <taxon>Actinomycetes</taxon>
        <taxon>Micrococcales</taxon>
        <taxon>Cellulomonadaceae</taxon>
        <taxon>Cellulomonas</taxon>
    </lineage>
</organism>
<dbReference type="SUPFAM" id="SSF55781">
    <property type="entry name" value="GAF domain-like"/>
    <property type="match status" value="2"/>
</dbReference>
<feature type="domain" description="GAF" evidence="3">
    <location>
        <begin position="218"/>
        <end position="377"/>
    </location>
</feature>
<evidence type="ECO:0000259" key="4">
    <source>
        <dbReference type="SMART" id="SM00331"/>
    </source>
</evidence>
<dbReference type="PANTHER" id="PTHR43156">
    <property type="entry name" value="STAGE II SPORULATION PROTEIN E-RELATED"/>
    <property type="match status" value="1"/>
</dbReference>
<accession>A0A919U106</accession>
<dbReference type="InterPro" id="IPR036457">
    <property type="entry name" value="PPM-type-like_dom_sf"/>
</dbReference>
<dbReference type="Gene3D" id="3.30.450.40">
    <property type="match status" value="2"/>
</dbReference>
<feature type="compositionally biased region" description="Pro residues" evidence="2">
    <location>
        <begin position="29"/>
        <end position="44"/>
    </location>
</feature>
<dbReference type="InterPro" id="IPR052016">
    <property type="entry name" value="Bact_Sigma-Reg"/>
</dbReference>
<evidence type="ECO:0000313" key="5">
    <source>
        <dbReference type="EMBL" id="GIG19659.1"/>
    </source>
</evidence>
<evidence type="ECO:0000259" key="3">
    <source>
        <dbReference type="SMART" id="SM00065"/>
    </source>
</evidence>
<dbReference type="SUPFAM" id="SSF81606">
    <property type="entry name" value="PP2C-like"/>
    <property type="match status" value="1"/>
</dbReference>
<comment type="caution">
    <text evidence="5">The sequence shown here is derived from an EMBL/GenBank/DDBJ whole genome shotgun (WGS) entry which is preliminary data.</text>
</comment>
<dbReference type="Pfam" id="PF07228">
    <property type="entry name" value="SpoIIE"/>
    <property type="match status" value="1"/>
</dbReference>
<evidence type="ECO:0008006" key="7">
    <source>
        <dbReference type="Google" id="ProtNLM"/>
    </source>
</evidence>
<keyword evidence="6" id="KW-1185">Reference proteome</keyword>
<gene>
    <name evidence="5" type="ORF">Cch01nite_03830</name>
</gene>
<feature type="domain" description="GAF" evidence="3">
    <location>
        <begin position="44"/>
        <end position="190"/>
    </location>
</feature>
<feature type="domain" description="PPM-type phosphatase" evidence="4">
    <location>
        <begin position="397"/>
        <end position="615"/>
    </location>
</feature>
<dbReference type="PANTHER" id="PTHR43156:SF2">
    <property type="entry name" value="STAGE II SPORULATION PROTEIN E"/>
    <property type="match status" value="1"/>
</dbReference>
<dbReference type="InterPro" id="IPR001932">
    <property type="entry name" value="PPM-type_phosphatase-like_dom"/>
</dbReference>
<dbReference type="SMART" id="SM00065">
    <property type="entry name" value="GAF"/>
    <property type="match status" value="2"/>
</dbReference>
<feature type="region of interest" description="Disordered" evidence="2">
    <location>
        <begin position="254"/>
        <end position="274"/>
    </location>
</feature>
<dbReference type="Pfam" id="PF01590">
    <property type="entry name" value="GAF"/>
    <property type="match status" value="1"/>
</dbReference>
<dbReference type="EMBL" id="BONK01000001">
    <property type="protein sequence ID" value="GIG19659.1"/>
    <property type="molecule type" value="Genomic_DNA"/>
</dbReference>
<evidence type="ECO:0000313" key="6">
    <source>
        <dbReference type="Proteomes" id="UP000632740"/>
    </source>
</evidence>
<name>A0A919U106_9CELL</name>
<feature type="compositionally biased region" description="Low complexity" evidence="2">
    <location>
        <begin position="19"/>
        <end position="28"/>
    </location>
</feature>
<dbReference type="InterPro" id="IPR003018">
    <property type="entry name" value="GAF"/>
</dbReference>
<dbReference type="AlphaFoldDB" id="A0A919U106"/>
<keyword evidence="1" id="KW-0378">Hydrolase</keyword>
<proteinExistence type="predicted"/>
<protein>
    <recommendedName>
        <fullName evidence="7">GAF domain-containing protein</fullName>
    </recommendedName>
</protein>
<dbReference type="Gene3D" id="3.60.40.10">
    <property type="entry name" value="PPM-type phosphatase domain"/>
    <property type="match status" value="1"/>
</dbReference>
<evidence type="ECO:0000256" key="2">
    <source>
        <dbReference type="SAM" id="MobiDB-lite"/>
    </source>
</evidence>
<feature type="region of interest" description="Disordered" evidence="2">
    <location>
        <begin position="1"/>
        <end position="44"/>
    </location>
</feature>
<evidence type="ECO:0000256" key="1">
    <source>
        <dbReference type="ARBA" id="ARBA00022801"/>
    </source>
</evidence>
<dbReference type="Proteomes" id="UP000632740">
    <property type="component" value="Unassembled WGS sequence"/>
</dbReference>
<reference evidence="5" key="1">
    <citation type="submission" date="2021-01" db="EMBL/GenBank/DDBJ databases">
        <title>Whole genome shotgun sequence of Cellulomonas chitinilytica NBRC 110799.</title>
        <authorList>
            <person name="Komaki H."/>
            <person name="Tamura T."/>
        </authorList>
    </citation>
    <scope>NUCLEOTIDE SEQUENCE</scope>
    <source>
        <strain evidence="5">NBRC 110799</strain>
    </source>
</reference>
<dbReference type="Pfam" id="PF13492">
    <property type="entry name" value="GAF_3"/>
    <property type="match status" value="1"/>
</dbReference>
<dbReference type="SMART" id="SM00331">
    <property type="entry name" value="PP2C_SIG"/>
    <property type="match status" value="1"/>
</dbReference>
<dbReference type="InterPro" id="IPR029016">
    <property type="entry name" value="GAF-like_dom_sf"/>
</dbReference>
<dbReference type="GO" id="GO:0016791">
    <property type="term" value="F:phosphatase activity"/>
    <property type="evidence" value="ECO:0007669"/>
    <property type="project" value="TreeGrafter"/>
</dbReference>